<dbReference type="InterPro" id="IPR014710">
    <property type="entry name" value="RmlC-like_jellyroll"/>
</dbReference>
<feature type="domain" description="HTH crp-type" evidence="4">
    <location>
        <begin position="148"/>
        <end position="222"/>
    </location>
</feature>
<dbReference type="InterPro" id="IPR000595">
    <property type="entry name" value="cNMP-bd_dom"/>
</dbReference>
<evidence type="ECO:0000256" key="3">
    <source>
        <dbReference type="ARBA" id="ARBA00023163"/>
    </source>
</evidence>
<protein>
    <submittedName>
        <fullName evidence="5">Crp/Fnr family transcriptional regulator</fullName>
    </submittedName>
</protein>
<dbReference type="SUPFAM" id="SSF46785">
    <property type="entry name" value="Winged helix' DNA-binding domain"/>
    <property type="match status" value="1"/>
</dbReference>
<comment type="caution">
    <text evidence="5">The sequence shown here is derived from an EMBL/GenBank/DDBJ whole genome shotgun (WGS) entry which is preliminary data.</text>
</comment>
<dbReference type="InterPro" id="IPR012318">
    <property type="entry name" value="HTH_CRP"/>
</dbReference>
<evidence type="ECO:0000256" key="2">
    <source>
        <dbReference type="ARBA" id="ARBA00023125"/>
    </source>
</evidence>
<dbReference type="Gene3D" id="2.60.120.10">
    <property type="entry name" value="Jelly Rolls"/>
    <property type="match status" value="1"/>
</dbReference>
<dbReference type="Pfam" id="PF00027">
    <property type="entry name" value="cNMP_binding"/>
    <property type="match status" value="1"/>
</dbReference>
<name>A0ABU5DUU0_9PROT</name>
<evidence type="ECO:0000259" key="4">
    <source>
        <dbReference type="PROSITE" id="PS51063"/>
    </source>
</evidence>
<dbReference type="InterPro" id="IPR018490">
    <property type="entry name" value="cNMP-bd_dom_sf"/>
</dbReference>
<keyword evidence="3" id="KW-0804">Transcription</keyword>
<dbReference type="RefSeq" id="WP_320498570.1">
    <property type="nucleotide sequence ID" value="NZ_JAXCLX010000001.1"/>
</dbReference>
<dbReference type="InterPro" id="IPR036390">
    <property type="entry name" value="WH_DNA-bd_sf"/>
</dbReference>
<dbReference type="SMART" id="SM00100">
    <property type="entry name" value="cNMP"/>
    <property type="match status" value="1"/>
</dbReference>
<dbReference type="SUPFAM" id="SSF51206">
    <property type="entry name" value="cAMP-binding domain-like"/>
    <property type="match status" value="1"/>
</dbReference>
<proteinExistence type="predicted"/>
<evidence type="ECO:0000256" key="1">
    <source>
        <dbReference type="ARBA" id="ARBA00023015"/>
    </source>
</evidence>
<organism evidence="5 6">
    <name type="scientific">Dongia rigui</name>
    <dbReference type="NCBI Taxonomy" id="940149"/>
    <lineage>
        <taxon>Bacteria</taxon>
        <taxon>Pseudomonadati</taxon>
        <taxon>Pseudomonadota</taxon>
        <taxon>Alphaproteobacteria</taxon>
        <taxon>Rhodospirillales</taxon>
        <taxon>Dongiaceae</taxon>
        <taxon>Dongia</taxon>
    </lineage>
</organism>
<dbReference type="InterPro" id="IPR036388">
    <property type="entry name" value="WH-like_DNA-bd_sf"/>
</dbReference>
<dbReference type="PROSITE" id="PS51063">
    <property type="entry name" value="HTH_CRP_2"/>
    <property type="match status" value="1"/>
</dbReference>
<keyword evidence="1" id="KW-0805">Transcription regulation</keyword>
<reference evidence="5 6" key="1">
    <citation type="journal article" date="2013" name="Antonie Van Leeuwenhoek">
        <title>Dongia rigui sp. nov., isolated from freshwater of a large wetland in Korea.</title>
        <authorList>
            <person name="Baik K.S."/>
            <person name="Hwang Y.M."/>
            <person name="Choi J.S."/>
            <person name="Kwon J."/>
            <person name="Seong C.N."/>
        </authorList>
    </citation>
    <scope>NUCLEOTIDE SEQUENCE [LARGE SCALE GENOMIC DNA]</scope>
    <source>
        <strain evidence="5 6">04SU4-P</strain>
    </source>
</reference>
<dbReference type="CDD" id="cd00038">
    <property type="entry name" value="CAP_ED"/>
    <property type="match status" value="1"/>
</dbReference>
<sequence>MPISCAQCPRLKTAFYRSEHETLVEMEALRAGHRHFPAKRTIYREGEIAADMLMIFDGWAFRYKLLPGGRRQILSFLLPGDPICLQLLAVDRLAFSVQSLTSITACSFDRRCFADFVADHRQIARQADVFCVNAQVSADERLIDVGRRSAYDRVGRLILELVTRMEAKGLPTSNPMFFPLGQTHIADALGLTSIHAGRVLRRFRRDGVLSLHRGRLELFDRAALRRL</sequence>
<keyword evidence="6" id="KW-1185">Reference proteome</keyword>
<dbReference type="Pfam" id="PF13545">
    <property type="entry name" value="HTH_Crp_2"/>
    <property type="match status" value="1"/>
</dbReference>
<dbReference type="EMBL" id="JAXCLX010000001">
    <property type="protein sequence ID" value="MDY0870376.1"/>
    <property type="molecule type" value="Genomic_DNA"/>
</dbReference>
<accession>A0ABU5DUU0</accession>
<dbReference type="Proteomes" id="UP001271769">
    <property type="component" value="Unassembled WGS sequence"/>
</dbReference>
<evidence type="ECO:0000313" key="6">
    <source>
        <dbReference type="Proteomes" id="UP001271769"/>
    </source>
</evidence>
<gene>
    <name evidence="5" type="ORF">SMD31_00495</name>
</gene>
<dbReference type="Gene3D" id="1.10.10.10">
    <property type="entry name" value="Winged helix-like DNA-binding domain superfamily/Winged helix DNA-binding domain"/>
    <property type="match status" value="1"/>
</dbReference>
<keyword evidence="2" id="KW-0238">DNA-binding</keyword>
<dbReference type="SMART" id="SM00419">
    <property type="entry name" value="HTH_CRP"/>
    <property type="match status" value="1"/>
</dbReference>
<evidence type="ECO:0000313" key="5">
    <source>
        <dbReference type="EMBL" id="MDY0870376.1"/>
    </source>
</evidence>